<dbReference type="Gene3D" id="3.40.50.300">
    <property type="entry name" value="P-loop containing nucleotide triphosphate hydrolases"/>
    <property type="match status" value="2"/>
</dbReference>
<evidence type="ECO:0000259" key="9">
    <source>
        <dbReference type="PROSITE" id="PS51192"/>
    </source>
</evidence>
<comment type="domain">
    <text evidence="7">The Q motif is unique to and characteristic of the DEAD box family of RNA helicases and controls ATP binding and hydrolysis.</text>
</comment>
<dbReference type="PROSITE" id="PS51192">
    <property type="entry name" value="HELICASE_ATP_BIND_1"/>
    <property type="match status" value="1"/>
</dbReference>
<evidence type="ECO:0000256" key="3">
    <source>
        <dbReference type="ARBA" id="ARBA00022806"/>
    </source>
</evidence>
<dbReference type="InterPro" id="IPR001650">
    <property type="entry name" value="Helicase_C-like"/>
</dbReference>
<dbReference type="GO" id="GO:0016787">
    <property type="term" value="F:hydrolase activity"/>
    <property type="evidence" value="ECO:0007669"/>
    <property type="project" value="UniProtKB-KW"/>
</dbReference>
<proteinExistence type="inferred from homology"/>
<evidence type="ECO:0000256" key="2">
    <source>
        <dbReference type="ARBA" id="ARBA00022801"/>
    </source>
</evidence>
<feature type="domain" description="Helicase C-terminal" evidence="10">
    <location>
        <begin position="333"/>
        <end position="491"/>
    </location>
</feature>
<evidence type="ECO:0000256" key="5">
    <source>
        <dbReference type="ARBA" id="ARBA00022884"/>
    </source>
</evidence>
<keyword evidence="12" id="KW-1185">Reference proteome</keyword>
<accession>A0A2P5IFJ0</accession>
<keyword evidence="2 6" id="KW-0378">Hydrolase</keyword>
<dbReference type="EC" id="3.6.4.13" evidence="7"/>
<feature type="compositionally biased region" description="Basic and acidic residues" evidence="8">
    <location>
        <begin position="653"/>
        <end position="667"/>
    </location>
</feature>
<dbReference type="SMART" id="SM00490">
    <property type="entry name" value="HELICc"/>
    <property type="match status" value="1"/>
</dbReference>
<dbReference type="EMBL" id="MAVT02000014">
    <property type="protein sequence ID" value="POS81249.1"/>
    <property type="molecule type" value="Genomic_DNA"/>
</dbReference>
<evidence type="ECO:0000256" key="1">
    <source>
        <dbReference type="ARBA" id="ARBA00022741"/>
    </source>
</evidence>
<name>A0A2P5IFJ0_DIAHE</name>
<dbReference type="InterPro" id="IPR027417">
    <property type="entry name" value="P-loop_NTPase"/>
</dbReference>
<dbReference type="GO" id="GO:0005524">
    <property type="term" value="F:ATP binding"/>
    <property type="evidence" value="ECO:0007669"/>
    <property type="project" value="UniProtKB-UniRule"/>
</dbReference>
<evidence type="ECO:0000256" key="4">
    <source>
        <dbReference type="ARBA" id="ARBA00022840"/>
    </source>
</evidence>
<dbReference type="Proteomes" id="UP000094444">
    <property type="component" value="Unassembled WGS sequence"/>
</dbReference>
<dbReference type="PANTHER" id="PTHR24031">
    <property type="entry name" value="RNA HELICASE"/>
    <property type="match status" value="1"/>
</dbReference>
<dbReference type="Pfam" id="PF00271">
    <property type="entry name" value="Helicase_C"/>
    <property type="match status" value="1"/>
</dbReference>
<keyword evidence="3 6" id="KW-0347">Helicase</keyword>
<feature type="region of interest" description="Disordered" evidence="8">
    <location>
        <begin position="574"/>
        <end position="667"/>
    </location>
</feature>
<evidence type="ECO:0000256" key="7">
    <source>
        <dbReference type="RuleBase" id="RU365068"/>
    </source>
</evidence>
<protein>
    <recommendedName>
        <fullName evidence="7">ATP-dependent RNA helicase</fullName>
        <ecNumber evidence="7">3.6.4.13</ecNumber>
    </recommendedName>
</protein>
<keyword evidence="5 7" id="KW-0694">RNA-binding</keyword>
<keyword evidence="4 6" id="KW-0067">ATP-binding</keyword>
<feature type="domain" description="Helicase ATP-binding" evidence="9">
    <location>
        <begin position="111"/>
        <end position="301"/>
    </location>
</feature>
<dbReference type="PROSITE" id="PS51194">
    <property type="entry name" value="HELICASE_CTER"/>
    <property type="match status" value="1"/>
</dbReference>
<comment type="caution">
    <text evidence="11">The sequence shown here is derived from an EMBL/GenBank/DDBJ whole genome shotgun (WGS) entry which is preliminary data.</text>
</comment>
<evidence type="ECO:0000313" key="12">
    <source>
        <dbReference type="Proteomes" id="UP000094444"/>
    </source>
</evidence>
<gene>
    <name evidence="11" type="ORF">DHEL01_v200349</name>
</gene>
<dbReference type="InterPro" id="IPR014001">
    <property type="entry name" value="Helicase_ATP-bd"/>
</dbReference>
<evidence type="ECO:0000313" key="11">
    <source>
        <dbReference type="EMBL" id="POS81249.1"/>
    </source>
</evidence>
<dbReference type="STRING" id="158607.A0A2P5IFJ0"/>
<comment type="similarity">
    <text evidence="6">Belongs to the DEAD box helicase family.</text>
</comment>
<dbReference type="OrthoDB" id="193716at2759"/>
<feature type="compositionally biased region" description="Gly residues" evidence="8">
    <location>
        <begin position="583"/>
        <end position="631"/>
    </location>
</feature>
<keyword evidence="1 6" id="KW-0547">Nucleotide-binding</keyword>
<dbReference type="SMART" id="SM00487">
    <property type="entry name" value="DEXDc"/>
    <property type="match status" value="1"/>
</dbReference>
<organism evidence="11 12">
    <name type="scientific">Diaporthe helianthi</name>
    <dbReference type="NCBI Taxonomy" id="158607"/>
    <lineage>
        <taxon>Eukaryota</taxon>
        <taxon>Fungi</taxon>
        <taxon>Dikarya</taxon>
        <taxon>Ascomycota</taxon>
        <taxon>Pezizomycotina</taxon>
        <taxon>Sordariomycetes</taxon>
        <taxon>Sordariomycetidae</taxon>
        <taxon>Diaporthales</taxon>
        <taxon>Diaporthaceae</taxon>
        <taxon>Diaporthe</taxon>
    </lineage>
</organism>
<dbReference type="InParanoid" id="A0A2P5IFJ0"/>
<dbReference type="AlphaFoldDB" id="A0A2P5IFJ0"/>
<dbReference type="InterPro" id="IPR000629">
    <property type="entry name" value="RNA-helicase_DEAD-box_CS"/>
</dbReference>
<comment type="catalytic activity">
    <reaction evidence="7">
        <text>ATP + H2O = ADP + phosphate + H(+)</text>
        <dbReference type="Rhea" id="RHEA:13065"/>
        <dbReference type="ChEBI" id="CHEBI:15377"/>
        <dbReference type="ChEBI" id="CHEBI:15378"/>
        <dbReference type="ChEBI" id="CHEBI:30616"/>
        <dbReference type="ChEBI" id="CHEBI:43474"/>
        <dbReference type="ChEBI" id="CHEBI:456216"/>
        <dbReference type="EC" id="3.6.4.13"/>
    </reaction>
</comment>
<dbReference type="GO" id="GO:0003723">
    <property type="term" value="F:RNA binding"/>
    <property type="evidence" value="ECO:0007669"/>
    <property type="project" value="UniProtKB-UniRule"/>
</dbReference>
<sequence>MLKRQLLRQARTCRGLRASPSSISGLIFNASPKPSASYRPAVLSTSISRQIISRNYSSAAAATESQDGGNQAGLVTRFADLTTLGVHPNIIKSLVDDMRYETMTDVQAMSITPAMQGKDIVAQARTGTGKTIGFLVPTIQKIIENDPSLAARTHVRADASDVRAIIISPTRELAEQIGAEAEKLCRHTGVKVQTAVGGMNKSMMLRKTKFEGCHLLVGTPGRLMDILADEYSGIDAPNLQALVLDEADRMLDVGFEKELQQIVRLLPDRKVKPRQTMLFSATIPKDVVQIARVYVDATKFQFVQTIKADEAPTHERVPQHIVPVEGYEHFVPTLLEIIENGQKGEYGPDPVKAIAFFNNTATVKLMDDTFQNLSRALRELPPTYVIHSGLDQRQRSKVADNFKKARSAILISTDVTARGMDFPNVTHVIQFGVPPSRDQYIHRLGRTGRANKSGRGWIIVRKDEIPDARQKLPGLPIKRHDDLVCATFDTRRAKEGEEPRLFNEVTQAMSRVRNGVMREAYEKYIISNRAPNQVQVNAVNYWVTTQGCRKEPPPVSTRLLHAIPALRRLEGVTTAEVRDDSRGGWGGGGGFGGGRGGGDFGGGRGGGGFGGGRGGGGFGGRGRGGGFGGRGGGRDGGRHRTDNSDPFSQMSNHRVDDRPNRRERPAF</sequence>
<evidence type="ECO:0000256" key="8">
    <source>
        <dbReference type="SAM" id="MobiDB-lite"/>
    </source>
</evidence>
<reference evidence="11" key="1">
    <citation type="submission" date="2017-09" db="EMBL/GenBank/DDBJ databases">
        <title>Polyketide synthases of a Diaporthe helianthi virulent isolate.</title>
        <authorList>
            <person name="Baroncelli R."/>
        </authorList>
    </citation>
    <scope>NUCLEOTIDE SEQUENCE [LARGE SCALE GENOMIC DNA]</scope>
    <source>
        <strain evidence="11">7/96</strain>
    </source>
</reference>
<dbReference type="SUPFAM" id="SSF52540">
    <property type="entry name" value="P-loop containing nucleoside triphosphate hydrolases"/>
    <property type="match status" value="1"/>
</dbReference>
<dbReference type="GO" id="GO:0003724">
    <property type="term" value="F:RNA helicase activity"/>
    <property type="evidence" value="ECO:0007669"/>
    <property type="project" value="UniProtKB-EC"/>
</dbReference>
<dbReference type="Pfam" id="PF00270">
    <property type="entry name" value="DEAD"/>
    <property type="match status" value="1"/>
</dbReference>
<feature type="compositionally biased region" description="Basic and acidic residues" evidence="8">
    <location>
        <begin position="632"/>
        <end position="643"/>
    </location>
</feature>
<comment type="function">
    <text evidence="7">RNA helicase.</text>
</comment>
<dbReference type="PROSITE" id="PS00039">
    <property type="entry name" value="DEAD_ATP_HELICASE"/>
    <property type="match status" value="1"/>
</dbReference>
<dbReference type="CDD" id="cd18787">
    <property type="entry name" value="SF2_C_DEAD"/>
    <property type="match status" value="1"/>
</dbReference>
<dbReference type="InterPro" id="IPR011545">
    <property type="entry name" value="DEAD/DEAH_box_helicase_dom"/>
</dbReference>
<dbReference type="FunCoup" id="A0A2P5IFJ0">
    <property type="interactions" value="181"/>
</dbReference>
<evidence type="ECO:0000256" key="6">
    <source>
        <dbReference type="RuleBase" id="RU000492"/>
    </source>
</evidence>
<evidence type="ECO:0000259" key="10">
    <source>
        <dbReference type="PROSITE" id="PS51194"/>
    </source>
</evidence>